<dbReference type="AlphaFoldDB" id="A0A831XMG8"/>
<accession>A0A831XMG8</accession>
<gene>
    <name evidence="5" type="ORF">ENQ87_10305</name>
</gene>
<dbReference type="Pfam" id="PF25225">
    <property type="entry name" value="DUF7843"/>
    <property type="match status" value="1"/>
</dbReference>
<feature type="region of interest" description="Disordered" evidence="1">
    <location>
        <begin position="415"/>
        <end position="436"/>
    </location>
</feature>
<evidence type="ECO:0000259" key="3">
    <source>
        <dbReference type="Pfam" id="PF25222"/>
    </source>
</evidence>
<dbReference type="Pfam" id="PF13387">
    <property type="entry name" value="Lnb_N"/>
    <property type="match status" value="1"/>
</dbReference>
<name>A0A831XMG8_GEOME</name>
<dbReference type="Pfam" id="PF25222">
    <property type="entry name" value="DUF7840"/>
    <property type="match status" value="1"/>
</dbReference>
<dbReference type="InterPro" id="IPR057165">
    <property type="entry name" value="DUF7843"/>
</dbReference>
<feature type="domain" description="DUF7840" evidence="3">
    <location>
        <begin position="426"/>
        <end position="649"/>
    </location>
</feature>
<organism evidence="5">
    <name type="scientific">Geobacter metallireducens</name>
    <dbReference type="NCBI Taxonomy" id="28232"/>
    <lineage>
        <taxon>Bacteria</taxon>
        <taxon>Pseudomonadati</taxon>
        <taxon>Thermodesulfobacteriota</taxon>
        <taxon>Desulfuromonadia</taxon>
        <taxon>Geobacterales</taxon>
        <taxon>Geobacteraceae</taxon>
        <taxon>Geobacter</taxon>
    </lineage>
</organism>
<comment type="caution">
    <text evidence="5">The sequence shown here is derived from an EMBL/GenBank/DDBJ whole genome shotgun (WGS) entry which is preliminary data.</text>
</comment>
<sequence length="650" mass="72808">MPMRYFHCRAFSVPKLPRSPLVPLLRAFVLVMACCGVSAGADDPYLAELLQRAAERQLHRERTWEVLLHYRPRGEARESLVDDPRFFLSPHGKTDPAAELAATLRGLFAADPSGDEHARCRFPARAAWLAEELAVGADRLPPMACPRLDEAMAAVDPQSVVLVFPAAHPNGPASMFGHTLLRVGSTYRSDLLSYAVNYAAHTTDTNGLVYAFKGIFGGYPGYYSILPYYEKVKEYSDLEHRDVWEYPLALTPGEVGRMVRHIWELRDIASDYYFFDENCSFNLLFLLEAARPQLRLAEEYWDRRSFWVMPADTVAVIEGAGLIEKVVYRPAMATRIRQRASLLSPEARREALQTALSPRRAQEVAAAGRPPEERRQILDLAAEYVQYRYSRKELEQPEFQRQFLQVLKARSPLGPGEVDAAQVPVPPRPESGHLPGRLGLGGGYRCDTPFAELSLRPAYHALMDADEGYSPHSQINFLEASGRYYPERNSVRLQKLTAVDIVSLAPRDEFFKPISWKVNGGLARRPFADGADRLFLRLNTGGGLAWPVPGNGVVYGMAEMDLNVSDRLRDKAVLGGGLSAGVIVSPHDRWKAALSGSALAYGLQWHEYYRLALDQNFSLGRTMGLGLTASWERSFDRSRAEALLTVNRYF</sequence>
<dbReference type="EMBL" id="DSOV01000044">
    <property type="protein sequence ID" value="HEN42748.1"/>
    <property type="molecule type" value="Genomic_DNA"/>
</dbReference>
<feature type="domain" description="Lnb N-terminal periplasmic" evidence="2">
    <location>
        <begin position="151"/>
        <end position="316"/>
    </location>
</feature>
<dbReference type="InterPro" id="IPR025178">
    <property type="entry name" value="Lnb_N"/>
</dbReference>
<evidence type="ECO:0000256" key="1">
    <source>
        <dbReference type="SAM" id="MobiDB-lite"/>
    </source>
</evidence>
<evidence type="ECO:0000259" key="4">
    <source>
        <dbReference type="Pfam" id="PF25225"/>
    </source>
</evidence>
<dbReference type="InterPro" id="IPR057162">
    <property type="entry name" value="DUF7840"/>
</dbReference>
<protein>
    <submittedName>
        <fullName evidence="5">DUF4105 domain-containing protein</fullName>
    </submittedName>
</protein>
<reference evidence="5" key="1">
    <citation type="journal article" date="2020" name="mSystems">
        <title>Genome- and Community-Level Interaction Insights into Carbon Utilization and Element Cycling Functions of Hydrothermarchaeota in Hydrothermal Sediment.</title>
        <authorList>
            <person name="Zhou Z."/>
            <person name="Liu Y."/>
            <person name="Xu W."/>
            <person name="Pan J."/>
            <person name="Luo Z.H."/>
            <person name="Li M."/>
        </authorList>
    </citation>
    <scope>NUCLEOTIDE SEQUENCE [LARGE SCALE GENOMIC DNA]</scope>
    <source>
        <strain evidence="5">SpSt-349</strain>
    </source>
</reference>
<evidence type="ECO:0000259" key="2">
    <source>
        <dbReference type="Pfam" id="PF13387"/>
    </source>
</evidence>
<feature type="domain" description="DUF7843" evidence="4">
    <location>
        <begin position="57"/>
        <end position="131"/>
    </location>
</feature>
<proteinExistence type="predicted"/>
<evidence type="ECO:0000313" key="5">
    <source>
        <dbReference type="EMBL" id="HEN42748.1"/>
    </source>
</evidence>